<comment type="subcellular location">
    <subcellularLocation>
        <location evidence="1">Nucleus</location>
    </subcellularLocation>
</comment>
<proteinExistence type="predicted"/>
<dbReference type="Proteomes" id="UP000515154">
    <property type="component" value="Linkage group LG3"/>
</dbReference>
<dbReference type="AlphaFoldDB" id="A0A6P7S4J3"/>
<evidence type="ECO:0000256" key="8">
    <source>
        <dbReference type="ARBA" id="ARBA00070106"/>
    </source>
</evidence>
<feature type="domain" description="Beta-catenin-like protein 1 N-terminal" evidence="12">
    <location>
        <begin position="53"/>
        <end position="159"/>
    </location>
</feature>
<evidence type="ECO:0000313" key="13">
    <source>
        <dbReference type="Proteomes" id="UP000515154"/>
    </source>
</evidence>
<evidence type="ECO:0000256" key="5">
    <source>
        <dbReference type="ARBA" id="ARBA00023242"/>
    </source>
</evidence>
<evidence type="ECO:0000256" key="11">
    <source>
        <dbReference type="SAM" id="MobiDB-lite"/>
    </source>
</evidence>
<keyword evidence="5" id="KW-0539">Nucleus</keyword>
<comment type="subunit">
    <text evidence="7">Component of the PRP19-CDC5L splicing complex composed of a core complex comprising a homotetramer of PRPF19, CDC5L, PLRG1 and BCAS2, and at least three less stably associated proteins CTNNBL1, CWC15 and HSPA8. Interacts directly with CWC15 and CDC5L in the complex. Interacts with AICDA; the interaction is important for the antibody diversification activity of AICDA. Interacts with PRPF31 (via its NLS). Interacts (via its N-terminal NLS) with KPNA1 and KPNA2.</text>
</comment>
<feature type="region of interest" description="Disordered" evidence="11">
    <location>
        <begin position="1"/>
        <end position="48"/>
    </location>
</feature>
<dbReference type="SMART" id="SM01156">
    <property type="entry name" value="DUF1716"/>
    <property type="match status" value="1"/>
</dbReference>
<accession>A0A6P7S4J3</accession>
<keyword evidence="3" id="KW-0677">Repeat</keyword>
<dbReference type="FunFam" id="1.25.10.10:FF:001136">
    <property type="entry name" value="Beta-catenin-like protein 1"/>
    <property type="match status" value="1"/>
</dbReference>
<dbReference type="Pfam" id="PF08216">
    <property type="entry name" value="CTNNBL"/>
    <property type="match status" value="1"/>
</dbReference>
<dbReference type="RefSeq" id="XP_029633134.1">
    <property type="nucleotide sequence ID" value="XM_029777274.1"/>
</dbReference>
<protein>
    <recommendedName>
        <fullName evidence="8">Beta-catenin-like protein 1</fullName>
    </recommendedName>
    <alternativeName>
        <fullName evidence="9">Nuclear-associated protein</fullName>
    </alternativeName>
</protein>
<keyword evidence="4 10" id="KW-0175">Coiled coil</keyword>
<feature type="coiled-coil region" evidence="10">
    <location>
        <begin position="448"/>
        <end position="475"/>
    </location>
</feature>
<evidence type="ECO:0000259" key="12">
    <source>
        <dbReference type="SMART" id="SM01156"/>
    </source>
</evidence>
<dbReference type="InterPro" id="IPR011989">
    <property type="entry name" value="ARM-like"/>
</dbReference>
<evidence type="ECO:0000256" key="2">
    <source>
        <dbReference type="ARBA" id="ARBA00022553"/>
    </source>
</evidence>
<dbReference type="SUPFAM" id="SSF48371">
    <property type="entry name" value="ARM repeat"/>
    <property type="match status" value="1"/>
</dbReference>
<dbReference type="InterPro" id="IPR039678">
    <property type="entry name" value="CTNNBL1"/>
</dbReference>
<dbReference type="GO" id="GO:0010467">
    <property type="term" value="P:gene expression"/>
    <property type="evidence" value="ECO:0007669"/>
    <property type="project" value="UniProtKB-ARBA"/>
</dbReference>
<evidence type="ECO:0000256" key="1">
    <source>
        <dbReference type="ARBA" id="ARBA00004123"/>
    </source>
</evidence>
<sequence length="559" mass="64608">MDVGELLSYQPEKPGFSHKRQRHYEGENENESDYPKKSKFSENDLMRAESQLSEETRVKIAQIVEDEEPEIDVLDEIALKRMLLQFEKRVYKNQEMRVKFPDMPEKFMESEMELNDVLHEMHVVATVPALYHVLVELNTVQSLLQLLTHDNTDISIAVVDLIQELTDVDTLNESEDGATALVDALLDGQIVALLVQNLERLDETVKEEADGVHNTLGIMENLTEFRPEICPDSSQQGLMQWILKRLKAKIPFDANKLYACEIMSILLQNHDENRQYIGELDGIDVLLQQLASYKRHDPVNRDEIELMENLFNCLCSALMLPCNRAKFLKGEGLQLMNLMLREKRMSRNSAIKVLNHSMTGSEGADNCQKFIDILGLRTIFPLFMKTPKQSKAGPIMEELEEHITSIICNLLRNCQGTQRQRLLNKFTENDHEKVERLLELHFKYLEKVHRVDDQIEKEKHRIMEMNEELDEDHEDQFYLRRLEAGLFTLQLIDCIMLEICASGASSVKQRVMQILNMRGGSLKTIRNIMREYAGNIGTAKDAESKEAEQSRILQLVDKF</sequence>
<dbReference type="PANTHER" id="PTHR14978">
    <property type="entry name" value="BETA-CATENIN-LIKE PROTEIN 1 NUCLEAR ASSOCIATED PROTEIN"/>
    <property type="match status" value="1"/>
</dbReference>
<feature type="compositionally biased region" description="Basic and acidic residues" evidence="11">
    <location>
        <begin position="33"/>
        <end position="47"/>
    </location>
</feature>
<dbReference type="InterPro" id="IPR013180">
    <property type="entry name" value="CTNNBL1_N"/>
</dbReference>
<evidence type="ECO:0000256" key="3">
    <source>
        <dbReference type="ARBA" id="ARBA00022737"/>
    </source>
</evidence>
<evidence type="ECO:0000313" key="14">
    <source>
        <dbReference type="RefSeq" id="XP_029633134.1"/>
    </source>
</evidence>
<organism evidence="13 14">
    <name type="scientific">Octopus sinensis</name>
    <name type="common">East Asian common octopus</name>
    <dbReference type="NCBI Taxonomy" id="2607531"/>
    <lineage>
        <taxon>Eukaryota</taxon>
        <taxon>Metazoa</taxon>
        <taxon>Spiralia</taxon>
        <taxon>Lophotrochozoa</taxon>
        <taxon>Mollusca</taxon>
        <taxon>Cephalopoda</taxon>
        <taxon>Coleoidea</taxon>
        <taxon>Octopodiformes</taxon>
        <taxon>Octopoda</taxon>
        <taxon>Incirrata</taxon>
        <taxon>Octopodidae</taxon>
        <taxon>Octopus</taxon>
    </lineage>
</organism>
<dbReference type="Gene3D" id="1.25.10.10">
    <property type="entry name" value="Leucine-rich Repeat Variant"/>
    <property type="match status" value="1"/>
</dbReference>
<keyword evidence="2" id="KW-0597">Phosphoprotein</keyword>
<dbReference type="KEGG" id="osn:115209129"/>
<evidence type="ECO:0000256" key="4">
    <source>
        <dbReference type="ARBA" id="ARBA00023054"/>
    </source>
</evidence>
<evidence type="ECO:0000256" key="6">
    <source>
        <dbReference type="ARBA" id="ARBA00058456"/>
    </source>
</evidence>
<dbReference type="PANTHER" id="PTHR14978:SF0">
    <property type="entry name" value="BETA-CATENIN-LIKE PROTEIN 1"/>
    <property type="match status" value="1"/>
</dbReference>
<dbReference type="InterPro" id="IPR016024">
    <property type="entry name" value="ARM-type_fold"/>
</dbReference>
<dbReference type="GO" id="GO:0005681">
    <property type="term" value="C:spliceosomal complex"/>
    <property type="evidence" value="ECO:0007669"/>
    <property type="project" value="TreeGrafter"/>
</dbReference>
<evidence type="ECO:0000256" key="10">
    <source>
        <dbReference type="SAM" id="Coils"/>
    </source>
</evidence>
<evidence type="ECO:0000256" key="7">
    <source>
        <dbReference type="ARBA" id="ARBA00061776"/>
    </source>
</evidence>
<gene>
    <name evidence="14" type="primary">LOC115209129</name>
</gene>
<reference evidence="14" key="1">
    <citation type="submission" date="2025-08" db="UniProtKB">
        <authorList>
            <consortium name="RefSeq"/>
        </authorList>
    </citation>
    <scope>IDENTIFICATION</scope>
</reference>
<name>A0A6P7S4J3_9MOLL</name>
<keyword evidence="13" id="KW-1185">Reference proteome</keyword>
<evidence type="ECO:0000256" key="9">
    <source>
        <dbReference type="ARBA" id="ARBA00083862"/>
    </source>
</evidence>
<comment type="function">
    <text evidence="6">Component of the PRP19-CDC5L complex that forms an integral part of the spliceosome and is required for activating pre-mRNA splicing. Participates in AID/AICDA-mediated somatic hypermutation (SHM) and class-switch recombination (CSR), 2 processes resulting in the production of high-affinity, mutated isotype-switched antibodies.</text>
</comment>